<feature type="region of interest" description="Disordered" evidence="1">
    <location>
        <begin position="28"/>
        <end position="82"/>
    </location>
</feature>
<keyword evidence="2" id="KW-0732">Signal</keyword>
<dbReference type="AlphaFoldDB" id="A0A2T2NMM9"/>
<dbReference type="Proteomes" id="UP000240883">
    <property type="component" value="Unassembled WGS sequence"/>
</dbReference>
<dbReference type="EMBL" id="KZ678135">
    <property type="protein sequence ID" value="PSN66687.1"/>
    <property type="molecule type" value="Genomic_DNA"/>
</dbReference>
<evidence type="ECO:0000313" key="3">
    <source>
        <dbReference type="EMBL" id="PSN66687.1"/>
    </source>
</evidence>
<gene>
    <name evidence="3" type="ORF">BS50DRAFT_620901</name>
</gene>
<protein>
    <submittedName>
        <fullName evidence="3">Uncharacterized protein</fullName>
    </submittedName>
</protein>
<feature type="chain" id="PRO_5015406311" evidence="2">
    <location>
        <begin position="24"/>
        <end position="108"/>
    </location>
</feature>
<proteinExistence type="predicted"/>
<feature type="signal peptide" evidence="2">
    <location>
        <begin position="1"/>
        <end position="23"/>
    </location>
</feature>
<evidence type="ECO:0000256" key="1">
    <source>
        <dbReference type="SAM" id="MobiDB-lite"/>
    </source>
</evidence>
<feature type="compositionally biased region" description="Low complexity" evidence="1">
    <location>
        <begin position="59"/>
        <end position="75"/>
    </location>
</feature>
<evidence type="ECO:0000256" key="2">
    <source>
        <dbReference type="SAM" id="SignalP"/>
    </source>
</evidence>
<name>A0A2T2NMM9_CORCC</name>
<reference evidence="3 4" key="1">
    <citation type="journal article" date="2018" name="Front. Microbiol.">
        <title>Genome-Wide Analysis of Corynespora cassiicola Leaf Fall Disease Putative Effectors.</title>
        <authorList>
            <person name="Lopez D."/>
            <person name="Ribeiro S."/>
            <person name="Label P."/>
            <person name="Fumanal B."/>
            <person name="Venisse J.S."/>
            <person name="Kohler A."/>
            <person name="de Oliveira R.R."/>
            <person name="Labutti K."/>
            <person name="Lipzen A."/>
            <person name="Lail K."/>
            <person name="Bauer D."/>
            <person name="Ohm R.A."/>
            <person name="Barry K.W."/>
            <person name="Spatafora J."/>
            <person name="Grigoriev I.V."/>
            <person name="Martin F.M."/>
            <person name="Pujade-Renaud V."/>
        </authorList>
    </citation>
    <scope>NUCLEOTIDE SEQUENCE [LARGE SCALE GENOMIC DNA]</scope>
    <source>
        <strain evidence="3 4">Philippines</strain>
    </source>
</reference>
<sequence length="108" mass="11659">MKPILSVRTLLPLLLPLLPLTTSTPLSGPFPFVPSAPPSDPSPLAPRTNPPPPGRRRNLLPAAHVPEPAQQRAAAGGAGRGERKHVLRLGRKVWGHAARERICELLWV</sequence>
<organism evidence="3 4">
    <name type="scientific">Corynespora cassiicola Philippines</name>
    <dbReference type="NCBI Taxonomy" id="1448308"/>
    <lineage>
        <taxon>Eukaryota</taxon>
        <taxon>Fungi</taxon>
        <taxon>Dikarya</taxon>
        <taxon>Ascomycota</taxon>
        <taxon>Pezizomycotina</taxon>
        <taxon>Dothideomycetes</taxon>
        <taxon>Pleosporomycetidae</taxon>
        <taxon>Pleosporales</taxon>
        <taxon>Corynesporascaceae</taxon>
        <taxon>Corynespora</taxon>
    </lineage>
</organism>
<keyword evidence="4" id="KW-1185">Reference proteome</keyword>
<feature type="compositionally biased region" description="Pro residues" evidence="1">
    <location>
        <begin position="31"/>
        <end position="53"/>
    </location>
</feature>
<evidence type="ECO:0000313" key="4">
    <source>
        <dbReference type="Proteomes" id="UP000240883"/>
    </source>
</evidence>
<accession>A0A2T2NMM9</accession>